<proteinExistence type="predicted"/>
<dbReference type="KEGG" id="pacr:FXN63_22330"/>
<organism evidence="1 2">
    <name type="scientific">Pigmentiphaga aceris</name>
    <dbReference type="NCBI Taxonomy" id="1940612"/>
    <lineage>
        <taxon>Bacteria</taxon>
        <taxon>Pseudomonadati</taxon>
        <taxon>Pseudomonadota</taxon>
        <taxon>Betaproteobacteria</taxon>
        <taxon>Burkholderiales</taxon>
        <taxon>Alcaligenaceae</taxon>
        <taxon>Pigmentiphaga</taxon>
    </lineage>
</organism>
<evidence type="ECO:0000313" key="2">
    <source>
        <dbReference type="Proteomes" id="UP000325161"/>
    </source>
</evidence>
<accession>A0A5C0B6R8</accession>
<dbReference type="Pfam" id="PF14559">
    <property type="entry name" value="TPR_19"/>
    <property type="match status" value="1"/>
</dbReference>
<dbReference type="Gene3D" id="1.25.40.10">
    <property type="entry name" value="Tetratricopeptide repeat domain"/>
    <property type="match status" value="1"/>
</dbReference>
<gene>
    <name evidence="1" type="ORF">FXN63_22330</name>
</gene>
<evidence type="ECO:0000313" key="1">
    <source>
        <dbReference type="EMBL" id="QEI09503.1"/>
    </source>
</evidence>
<dbReference type="InterPro" id="IPR011990">
    <property type="entry name" value="TPR-like_helical_dom_sf"/>
</dbReference>
<dbReference type="SUPFAM" id="SSF48452">
    <property type="entry name" value="TPR-like"/>
    <property type="match status" value="1"/>
</dbReference>
<keyword evidence="2" id="KW-1185">Reference proteome</keyword>
<dbReference type="EMBL" id="CP043046">
    <property type="protein sequence ID" value="QEI09503.1"/>
    <property type="molecule type" value="Genomic_DNA"/>
</dbReference>
<reference evidence="1 2" key="1">
    <citation type="submission" date="2019-08" db="EMBL/GenBank/DDBJ databases">
        <title>Amphibian skin-associated Pigmentiphaga: genome sequence and occurrence across geography and hosts.</title>
        <authorList>
            <person name="Bletz M.C."/>
            <person name="Bunk B."/>
            <person name="Sproeer C."/>
            <person name="Biwer P."/>
            <person name="Reiter S."/>
            <person name="Rabemananjara F.C.E."/>
            <person name="Schulz S."/>
            <person name="Overmann J."/>
            <person name="Vences M."/>
        </authorList>
    </citation>
    <scope>NUCLEOTIDE SEQUENCE [LARGE SCALE GENOMIC DNA]</scope>
    <source>
        <strain evidence="1 2">Mada1488</strain>
    </source>
</reference>
<protein>
    <submittedName>
        <fullName evidence="1">Tetratricopeptide repeat protein</fullName>
    </submittedName>
</protein>
<dbReference type="Proteomes" id="UP000325161">
    <property type="component" value="Chromosome"/>
</dbReference>
<dbReference type="AlphaFoldDB" id="A0A5C0B6R8"/>
<dbReference type="OrthoDB" id="8657489at2"/>
<sequence length="112" mass="11749">MGFLAAASGDVSRAERIFNGLARLRPGRAYPSVGLAVAWMNAGRAADAVVLLEKAQTSDPEERATLDAWRGFALQLAGRISESRRVLDTLAAKDGDAGVLARGLLGLAQEGK</sequence>
<name>A0A5C0B6R8_9BURK</name>